<evidence type="ECO:0000259" key="1">
    <source>
        <dbReference type="Pfam" id="PF07734"/>
    </source>
</evidence>
<protein>
    <recommendedName>
        <fullName evidence="1">F-box associated beta-propeller type 1 domain-containing protein</fullName>
    </recommendedName>
</protein>
<dbReference type="Pfam" id="PF07734">
    <property type="entry name" value="FBA_1"/>
    <property type="match status" value="2"/>
</dbReference>
<dbReference type="AlphaFoldDB" id="A0A6D2JWE8"/>
<feature type="domain" description="F-box associated beta-propeller type 1" evidence="1">
    <location>
        <begin position="139"/>
        <end position="219"/>
    </location>
</feature>
<reference evidence="2" key="1">
    <citation type="submission" date="2020-01" db="EMBL/GenBank/DDBJ databases">
        <authorList>
            <person name="Mishra B."/>
        </authorList>
    </citation>
    <scope>NUCLEOTIDE SEQUENCE [LARGE SCALE GENOMIC DNA]</scope>
</reference>
<dbReference type="NCBIfam" id="TIGR01640">
    <property type="entry name" value="F_box_assoc_1"/>
    <property type="match status" value="1"/>
</dbReference>
<dbReference type="Proteomes" id="UP000467841">
    <property type="component" value="Unassembled WGS sequence"/>
</dbReference>
<dbReference type="InterPro" id="IPR017451">
    <property type="entry name" value="F-box-assoc_interact_dom"/>
</dbReference>
<comment type="caution">
    <text evidence="2">The sequence shown here is derived from an EMBL/GenBank/DDBJ whole genome shotgun (WGS) entry which is preliminary data.</text>
</comment>
<accession>A0A6D2JWE8</accession>
<evidence type="ECO:0000313" key="2">
    <source>
        <dbReference type="EMBL" id="CAA7048479.1"/>
    </source>
</evidence>
<organism evidence="2 3">
    <name type="scientific">Microthlaspi erraticum</name>
    <dbReference type="NCBI Taxonomy" id="1685480"/>
    <lineage>
        <taxon>Eukaryota</taxon>
        <taxon>Viridiplantae</taxon>
        <taxon>Streptophyta</taxon>
        <taxon>Embryophyta</taxon>
        <taxon>Tracheophyta</taxon>
        <taxon>Spermatophyta</taxon>
        <taxon>Magnoliopsida</taxon>
        <taxon>eudicotyledons</taxon>
        <taxon>Gunneridae</taxon>
        <taxon>Pentapetalae</taxon>
        <taxon>rosids</taxon>
        <taxon>malvids</taxon>
        <taxon>Brassicales</taxon>
        <taxon>Brassicaceae</taxon>
        <taxon>Coluteocarpeae</taxon>
        <taxon>Microthlaspi</taxon>
    </lineage>
</organism>
<evidence type="ECO:0000313" key="3">
    <source>
        <dbReference type="Proteomes" id="UP000467841"/>
    </source>
</evidence>
<dbReference type="InterPro" id="IPR006527">
    <property type="entry name" value="F-box-assoc_dom_typ1"/>
</dbReference>
<dbReference type="EMBL" id="CACVBM020001385">
    <property type="protein sequence ID" value="CAA7048479.1"/>
    <property type="molecule type" value="Genomic_DNA"/>
</dbReference>
<name>A0A6D2JWE8_9BRAS</name>
<sequence length="227" mass="26682">MFNGDRRFARKHSDEAAKQFYGSVVEEGPSGLVGNRRSRRKGRVFHCDGLLLCTSADESRFVVWNPFTGETRWFLPSYRVTKDRHFALGYYKEGNNKRYKVLSFYHHERFEMYEFGSDSWRVVDDIMDPGWLLDTVLERTSKTEIWVTNKIETTQVVSWSKVLAFYMSPGLQLFDEARFLLDDEKKVVMIALNWYDFEDETKRREAIYIVGEDNEATQVGSWTSDKG</sequence>
<feature type="domain" description="F-box associated beta-propeller type 1" evidence="1">
    <location>
        <begin position="43"/>
        <end position="134"/>
    </location>
</feature>
<proteinExistence type="predicted"/>
<keyword evidence="3" id="KW-1185">Reference proteome</keyword>
<gene>
    <name evidence="2" type="ORF">MERR_LOCUS35714</name>
</gene>